<keyword evidence="6" id="KW-0418">Kinase</keyword>
<evidence type="ECO:0000256" key="1">
    <source>
        <dbReference type="ARBA" id="ARBA00000085"/>
    </source>
</evidence>
<protein>
    <recommendedName>
        <fullName evidence="2">histidine kinase</fullName>
        <ecNumber evidence="2">2.7.13.3</ecNumber>
    </recommendedName>
</protein>
<dbReference type="EMBL" id="JACBJI010000007">
    <property type="protein sequence ID" value="NYA72206.1"/>
    <property type="molecule type" value="Genomic_DNA"/>
</dbReference>
<dbReference type="Proteomes" id="UP000535020">
    <property type="component" value="Unassembled WGS sequence"/>
</dbReference>
<proteinExistence type="predicted"/>
<dbReference type="Pfam" id="PF07730">
    <property type="entry name" value="HisKA_3"/>
    <property type="match status" value="1"/>
</dbReference>
<dbReference type="EC" id="2.7.13.3" evidence="2"/>
<evidence type="ECO:0000256" key="4">
    <source>
        <dbReference type="ARBA" id="ARBA00022679"/>
    </source>
</evidence>
<dbReference type="GO" id="GO:0005524">
    <property type="term" value="F:ATP binding"/>
    <property type="evidence" value="ECO:0007669"/>
    <property type="project" value="UniProtKB-KW"/>
</dbReference>
<keyword evidence="9" id="KW-1133">Transmembrane helix</keyword>
<dbReference type="Gene3D" id="1.20.5.1930">
    <property type="match status" value="1"/>
</dbReference>
<evidence type="ECO:0000256" key="3">
    <source>
        <dbReference type="ARBA" id="ARBA00022553"/>
    </source>
</evidence>
<sequence length="262" mass="29601">MNDKIVFGILISLIFVCTIIVFCAFLIKLYINKIRSYTAQLYQKDLDLQKALTQTVIETQEQVLQNISQDLHDDAGQQLTYINFQIEALRLDSAQNNTTLEPLSEAVKKLSESIRNLSHSLSNQLLMSNDLMKAIASESERLNKTGRIAVSFNIPQHFDKVFDTNEKTVLYRIFQESMNNILKHSKATYVNITMTDHPFEMVISDDGKGFDASDTSGLGVANMKQRATSIGYEIDISSVPGTGTIIRLQQNDTYGKNDDRHH</sequence>
<keyword evidence="3" id="KW-0597">Phosphoprotein</keyword>
<dbReference type="SMART" id="SM00387">
    <property type="entry name" value="HATPase_c"/>
    <property type="match status" value="1"/>
</dbReference>
<dbReference type="InterPro" id="IPR003594">
    <property type="entry name" value="HATPase_dom"/>
</dbReference>
<comment type="catalytic activity">
    <reaction evidence="1">
        <text>ATP + protein L-histidine = ADP + protein N-phospho-L-histidine.</text>
        <dbReference type="EC" id="2.7.13.3"/>
    </reaction>
</comment>
<dbReference type="RefSeq" id="WP_176007013.1">
    <property type="nucleotide sequence ID" value="NZ_JABWMI010000018.1"/>
</dbReference>
<evidence type="ECO:0000313" key="12">
    <source>
        <dbReference type="Proteomes" id="UP000535020"/>
    </source>
</evidence>
<keyword evidence="4" id="KW-0808">Transferase</keyword>
<keyword evidence="9" id="KW-0472">Membrane</keyword>
<dbReference type="GO" id="GO:0000155">
    <property type="term" value="F:phosphorelay sensor kinase activity"/>
    <property type="evidence" value="ECO:0007669"/>
    <property type="project" value="InterPro"/>
</dbReference>
<gene>
    <name evidence="11" type="ORF">HZF10_14850</name>
</gene>
<keyword evidence="12" id="KW-1185">Reference proteome</keyword>
<evidence type="ECO:0000313" key="11">
    <source>
        <dbReference type="EMBL" id="NYA72206.1"/>
    </source>
</evidence>
<evidence type="ECO:0000256" key="8">
    <source>
        <dbReference type="ARBA" id="ARBA00023012"/>
    </source>
</evidence>
<feature type="transmembrane region" description="Helical" evidence="9">
    <location>
        <begin position="6"/>
        <end position="27"/>
    </location>
</feature>
<dbReference type="InterPro" id="IPR036890">
    <property type="entry name" value="HATPase_C_sf"/>
</dbReference>
<feature type="domain" description="Histidine kinase/HSP90-like ATPase" evidence="10">
    <location>
        <begin position="165"/>
        <end position="252"/>
    </location>
</feature>
<keyword evidence="7" id="KW-0067">ATP-binding</keyword>
<evidence type="ECO:0000256" key="2">
    <source>
        <dbReference type="ARBA" id="ARBA00012438"/>
    </source>
</evidence>
<keyword evidence="9" id="KW-0812">Transmembrane</keyword>
<dbReference type="PANTHER" id="PTHR24421:SF10">
    <property type="entry name" value="NITRATE_NITRITE SENSOR PROTEIN NARQ"/>
    <property type="match status" value="1"/>
</dbReference>
<dbReference type="InterPro" id="IPR011712">
    <property type="entry name" value="Sig_transdc_His_kin_sub3_dim/P"/>
</dbReference>
<evidence type="ECO:0000259" key="10">
    <source>
        <dbReference type="SMART" id="SM00387"/>
    </source>
</evidence>
<evidence type="ECO:0000256" key="5">
    <source>
        <dbReference type="ARBA" id="ARBA00022741"/>
    </source>
</evidence>
<keyword evidence="8" id="KW-0902">Two-component regulatory system</keyword>
<evidence type="ECO:0000256" key="6">
    <source>
        <dbReference type="ARBA" id="ARBA00022777"/>
    </source>
</evidence>
<dbReference type="Pfam" id="PF02518">
    <property type="entry name" value="HATPase_c"/>
    <property type="match status" value="1"/>
</dbReference>
<dbReference type="CDD" id="cd16917">
    <property type="entry name" value="HATPase_UhpB-NarQ-NarX-like"/>
    <property type="match status" value="1"/>
</dbReference>
<dbReference type="InterPro" id="IPR050482">
    <property type="entry name" value="Sensor_HK_TwoCompSys"/>
</dbReference>
<organism evidence="11 12">
    <name type="scientific">Flavobacterium agri</name>
    <dbReference type="NCBI Taxonomy" id="2743471"/>
    <lineage>
        <taxon>Bacteria</taxon>
        <taxon>Pseudomonadati</taxon>
        <taxon>Bacteroidota</taxon>
        <taxon>Flavobacteriia</taxon>
        <taxon>Flavobacteriales</taxon>
        <taxon>Flavobacteriaceae</taxon>
        <taxon>Flavobacterium</taxon>
    </lineage>
</organism>
<dbReference type="PANTHER" id="PTHR24421">
    <property type="entry name" value="NITRATE/NITRITE SENSOR PROTEIN NARX-RELATED"/>
    <property type="match status" value="1"/>
</dbReference>
<reference evidence="11 12" key="1">
    <citation type="submission" date="2020-07" db="EMBL/GenBank/DDBJ databases">
        <authorList>
            <person name="Sun Q."/>
        </authorList>
    </citation>
    <scope>NUCLEOTIDE SEQUENCE [LARGE SCALE GENOMIC DNA]</scope>
    <source>
        <strain evidence="11 12">MAH-1</strain>
    </source>
</reference>
<dbReference type="GO" id="GO:0046983">
    <property type="term" value="F:protein dimerization activity"/>
    <property type="evidence" value="ECO:0007669"/>
    <property type="project" value="InterPro"/>
</dbReference>
<dbReference type="SUPFAM" id="SSF55874">
    <property type="entry name" value="ATPase domain of HSP90 chaperone/DNA topoisomerase II/histidine kinase"/>
    <property type="match status" value="1"/>
</dbReference>
<dbReference type="AlphaFoldDB" id="A0A7Y8Y458"/>
<comment type="caution">
    <text evidence="11">The sequence shown here is derived from an EMBL/GenBank/DDBJ whole genome shotgun (WGS) entry which is preliminary data.</text>
</comment>
<evidence type="ECO:0000256" key="7">
    <source>
        <dbReference type="ARBA" id="ARBA00022840"/>
    </source>
</evidence>
<keyword evidence="5" id="KW-0547">Nucleotide-binding</keyword>
<evidence type="ECO:0000256" key="9">
    <source>
        <dbReference type="SAM" id="Phobius"/>
    </source>
</evidence>
<accession>A0A7Y8Y458</accession>
<dbReference type="Gene3D" id="3.30.565.10">
    <property type="entry name" value="Histidine kinase-like ATPase, C-terminal domain"/>
    <property type="match status" value="1"/>
</dbReference>
<dbReference type="GO" id="GO:0016020">
    <property type="term" value="C:membrane"/>
    <property type="evidence" value="ECO:0007669"/>
    <property type="project" value="InterPro"/>
</dbReference>
<name>A0A7Y8Y458_9FLAO</name>